<keyword evidence="1 8" id="KW-0004">4Fe-4S</keyword>
<dbReference type="Pfam" id="PF13186">
    <property type="entry name" value="SPASM"/>
    <property type="match status" value="1"/>
</dbReference>
<feature type="binding site" evidence="8">
    <location>
        <position position="22"/>
    </location>
    <ligand>
        <name>[4Fe-4S] cluster</name>
        <dbReference type="ChEBI" id="CHEBI:49883"/>
        <note>4Fe-4S-S-AdoMet</note>
    </ligand>
</feature>
<dbReference type="InterPro" id="IPR006638">
    <property type="entry name" value="Elp3/MiaA/NifB-like_rSAM"/>
</dbReference>
<keyword evidence="3 8" id="KW-0479">Metal-binding</keyword>
<feature type="binding site" evidence="8">
    <location>
        <position position="25"/>
    </location>
    <ligand>
        <name>[4Fe-4S] cluster</name>
        <dbReference type="ChEBI" id="CHEBI:49883"/>
        <note>4Fe-4S-S-AdoMet</note>
    </ligand>
</feature>
<dbReference type="SFLD" id="SFLDG01067">
    <property type="entry name" value="SPASM/twitch_domain_containing"/>
    <property type="match status" value="1"/>
</dbReference>
<feature type="binding site" evidence="8">
    <location>
        <position position="18"/>
    </location>
    <ligand>
        <name>[4Fe-4S] cluster</name>
        <dbReference type="ChEBI" id="CHEBI:49883"/>
        <note>4Fe-4S-S-AdoMet</note>
    </ligand>
</feature>
<dbReference type="SFLD" id="SFLDG01386">
    <property type="entry name" value="main_SPASM_domain-containing"/>
    <property type="match status" value="1"/>
</dbReference>
<comment type="similarity">
    <text evidence="8">Belongs to the radical SAM superfamily. PqqE family.</text>
</comment>
<dbReference type="Proteomes" id="UP000198420">
    <property type="component" value="Unassembled WGS sequence"/>
</dbReference>
<evidence type="ECO:0000256" key="6">
    <source>
        <dbReference type="ARBA" id="ARBA00023004"/>
    </source>
</evidence>
<dbReference type="InterPro" id="IPR017200">
    <property type="entry name" value="PqqE-like"/>
</dbReference>
<dbReference type="InterPro" id="IPR050377">
    <property type="entry name" value="Radical_SAM_PqqE_MftC-like"/>
</dbReference>
<accession>A0A238X6T4</accession>
<comment type="pathway">
    <text evidence="8">Cofactor biosynthesis; pyrroloquinoline quinone biosynthesis.</text>
</comment>
<dbReference type="SMART" id="SM00729">
    <property type="entry name" value="Elp3"/>
    <property type="match status" value="1"/>
</dbReference>
<dbReference type="UniPathway" id="UPA00539"/>
<reference evidence="11" key="1">
    <citation type="submission" date="2017-06" db="EMBL/GenBank/DDBJ databases">
        <authorList>
            <person name="Varghese N."/>
            <person name="Submissions S."/>
        </authorList>
    </citation>
    <scope>NUCLEOTIDE SEQUENCE [LARGE SCALE GENOMIC DNA]</scope>
    <source>
        <strain evidence="11">DSM 44485</strain>
    </source>
</reference>
<dbReference type="InterPro" id="IPR023885">
    <property type="entry name" value="4Fe4S-binding_SPASM_dom"/>
</dbReference>
<comment type="function">
    <text evidence="8">Catalyzes the cross-linking of a glutamate residue and a tyrosine residue in the PqqA protein as part of the biosynthesis of pyrroloquinoline quinone (PQQ).</text>
</comment>
<dbReference type="GO" id="GO:0009975">
    <property type="term" value="F:cyclase activity"/>
    <property type="evidence" value="ECO:0007669"/>
    <property type="project" value="UniProtKB-UniRule"/>
</dbReference>
<protein>
    <recommendedName>
        <fullName evidence="8">PqqA peptide cyclase</fullName>
        <ecNumber evidence="8">1.21.98.4</ecNumber>
    </recommendedName>
    <alternativeName>
        <fullName evidence="8">Coenzyme PQQ synthesis protein E</fullName>
    </alternativeName>
</protein>
<evidence type="ECO:0000256" key="7">
    <source>
        <dbReference type="ARBA" id="ARBA00023014"/>
    </source>
</evidence>
<evidence type="ECO:0000313" key="11">
    <source>
        <dbReference type="Proteomes" id="UP000198420"/>
    </source>
</evidence>
<comment type="cofactor">
    <cofactor evidence="8">
        <name>[4Fe-4S] cluster</name>
        <dbReference type="ChEBI" id="CHEBI:49883"/>
    </cofactor>
    <text evidence="8">Binds 1 [4Fe-4S] cluster. The cluster is coordinated with 3 cysteines and an exchangeable S-adenosyl-L-methionine.</text>
</comment>
<dbReference type="AlphaFoldDB" id="A0A238X6T4"/>
<keyword evidence="2 8" id="KW-0949">S-adenosyl-L-methionine</keyword>
<organism evidence="10 11">
    <name type="scientific">Actinomadura mexicana</name>
    <dbReference type="NCBI Taxonomy" id="134959"/>
    <lineage>
        <taxon>Bacteria</taxon>
        <taxon>Bacillati</taxon>
        <taxon>Actinomycetota</taxon>
        <taxon>Actinomycetes</taxon>
        <taxon>Streptosporangiales</taxon>
        <taxon>Thermomonosporaceae</taxon>
        <taxon>Actinomadura</taxon>
    </lineage>
</organism>
<keyword evidence="6 8" id="KW-0408">Iron</keyword>
<sequence length="387" mass="41264">MTEPAAPWALLAEVTHACPLHCPYCSNPLELVRRGTELTADEWARVFAEAAGLGVVQAHLSGGEPLLRPDLEEIAAAAGRAGVYTQLVTSGLGLTAERLGALAEAGVNGVQLSVQDADRTDSDLIAGRASFTAKARAAELIRASGLPFGLNVVLHRHNLDHLPQILELGARWGADRIELANTQFYGWALRNRGALLPTREQLARAKTTVAARRATGGGPELVWVMPDYYEGVPKPCMGGWGARSITVAPDGTALPCPAAYAMTDLRPPNVRDRSLAWIWTESDAFNAYRGTGWMTGPCGECPRRETDFGGCRCQAFALTGDAARTDPACSLSPDHELVREPAMAAARDAAARPGFVYRRPGSARHAQAPQEVRGNVPAADAFLDEIG</sequence>
<dbReference type="Gene3D" id="3.20.20.70">
    <property type="entry name" value="Aldolase class I"/>
    <property type="match status" value="1"/>
</dbReference>
<evidence type="ECO:0000256" key="5">
    <source>
        <dbReference type="ARBA" id="ARBA00023002"/>
    </source>
</evidence>
<dbReference type="NCBIfam" id="TIGR04085">
    <property type="entry name" value="rSAM_more_4Fe4S"/>
    <property type="match status" value="1"/>
</dbReference>
<keyword evidence="7 8" id="KW-0411">Iron-sulfur</keyword>
<keyword evidence="4 8" id="KW-0884">PQQ biosynthesis</keyword>
<dbReference type="PIRSF" id="PIRSF037420">
    <property type="entry name" value="PQQ_syn_pqqE"/>
    <property type="match status" value="1"/>
</dbReference>
<evidence type="ECO:0000256" key="2">
    <source>
        <dbReference type="ARBA" id="ARBA00022691"/>
    </source>
</evidence>
<evidence type="ECO:0000256" key="3">
    <source>
        <dbReference type="ARBA" id="ARBA00022723"/>
    </source>
</evidence>
<dbReference type="RefSeq" id="WP_179278795.1">
    <property type="nucleotide sequence ID" value="NZ_FZNP01000004.1"/>
</dbReference>
<evidence type="ECO:0000256" key="1">
    <source>
        <dbReference type="ARBA" id="ARBA00022485"/>
    </source>
</evidence>
<keyword evidence="11" id="KW-1185">Reference proteome</keyword>
<dbReference type="SFLD" id="SFLDF00280">
    <property type="entry name" value="coenzyme_PQQ_synthesis_protein"/>
    <property type="match status" value="1"/>
</dbReference>
<dbReference type="EC" id="1.21.98.4" evidence="8"/>
<dbReference type="GO" id="GO:0016491">
    <property type="term" value="F:oxidoreductase activity"/>
    <property type="evidence" value="ECO:0007669"/>
    <property type="project" value="UniProtKB-KW"/>
</dbReference>
<dbReference type="GO" id="GO:0005506">
    <property type="term" value="F:iron ion binding"/>
    <property type="evidence" value="ECO:0007669"/>
    <property type="project" value="UniProtKB-UniRule"/>
</dbReference>
<dbReference type="PROSITE" id="PS51918">
    <property type="entry name" value="RADICAL_SAM"/>
    <property type="match status" value="1"/>
</dbReference>
<dbReference type="PANTHER" id="PTHR11228:SF7">
    <property type="entry name" value="PQQA PEPTIDE CYCLASE"/>
    <property type="match status" value="1"/>
</dbReference>
<dbReference type="SFLD" id="SFLDS00029">
    <property type="entry name" value="Radical_SAM"/>
    <property type="match status" value="1"/>
</dbReference>
<comment type="catalytic activity">
    <reaction evidence="8">
        <text>[PQQ precursor protein] + S-adenosyl-L-methionine = E-Y cross-linked-[PQQ precursor protein] + 5'-deoxyadenosine + L-methionine + H(+)</text>
        <dbReference type="Rhea" id="RHEA:56836"/>
        <dbReference type="Rhea" id="RHEA-COMP:14800"/>
        <dbReference type="Rhea" id="RHEA-COMP:14801"/>
        <dbReference type="ChEBI" id="CHEBI:15378"/>
        <dbReference type="ChEBI" id="CHEBI:17319"/>
        <dbReference type="ChEBI" id="CHEBI:57844"/>
        <dbReference type="ChEBI" id="CHEBI:59789"/>
        <dbReference type="ChEBI" id="CHEBI:141026"/>
        <dbReference type="ChEBI" id="CHEBI:141027"/>
        <dbReference type="EC" id="1.21.98.4"/>
    </reaction>
</comment>
<dbReference type="CDD" id="cd21119">
    <property type="entry name" value="SPASM_PqqE"/>
    <property type="match status" value="1"/>
</dbReference>
<dbReference type="GO" id="GO:0018189">
    <property type="term" value="P:pyrroloquinoline quinone biosynthetic process"/>
    <property type="evidence" value="ECO:0007669"/>
    <property type="project" value="UniProtKB-UniRule"/>
</dbReference>
<dbReference type="GO" id="GO:1904047">
    <property type="term" value="F:S-adenosyl-L-methionine binding"/>
    <property type="evidence" value="ECO:0007669"/>
    <property type="project" value="UniProtKB-UniRule"/>
</dbReference>
<dbReference type="InterPro" id="IPR013785">
    <property type="entry name" value="Aldolase_TIM"/>
</dbReference>
<dbReference type="GO" id="GO:0051539">
    <property type="term" value="F:4 iron, 4 sulfur cluster binding"/>
    <property type="evidence" value="ECO:0007669"/>
    <property type="project" value="UniProtKB-KW"/>
</dbReference>
<proteinExistence type="inferred from homology"/>
<dbReference type="InterPro" id="IPR058240">
    <property type="entry name" value="rSAM_sf"/>
</dbReference>
<evidence type="ECO:0000259" key="9">
    <source>
        <dbReference type="PROSITE" id="PS51918"/>
    </source>
</evidence>
<dbReference type="PANTHER" id="PTHR11228">
    <property type="entry name" value="RADICAL SAM DOMAIN PROTEIN"/>
    <property type="match status" value="1"/>
</dbReference>
<name>A0A238X6T4_9ACTN</name>
<feature type="domain" description="Radical SAM core" evidence="9">
    <location>
        <begin position="4"/>
        <end position="219"/>
    </location>
</feature>
<dbReference type="CDD" id="cd01335">
    <property type="entry name" value="Radical_SAM"/>
    <property type="match status" value="1"/>
</dbReference>
<evidence type="ECO:0000313" key="10">
    <source>
        <dbReference type="EMBL" id="SNR54342.1"/>
    </source>
</evidence>
<dbReference type="Pfam" id="PF04055">
    <property type="entry name" value="Radical_SAM"/>
    <property type="match status" value="1"/>
</dbReference>
<dbReference type="InterPro" id="IPR011843">
    <property type="entry name" value="PQQ_synth_PqqE_bac"/>
</dbReference>
<keyword evidence="5 8" id="KW-0560">Oxidoreductase</keyword>
<dbReference type="InterPro" id="IPR007197">
    <property type="entry name" value="rSAM"/>
</dbReference>
<dbReference type="HAMAP" id="MF_00660">
    <property type="entry name" value="PqqE"/>
    <property type="match status" value="1"/>
</dbReference>
<dbReference type="NCBIfam" id="TIGR02109">
    <property type="entry name" value="PQQ_syn_pqqE"/>
    <property type="match status" value="1"/>
</dbReference>
<dbReference type="EMBL" id="FZNP01000004">
    <property type="protein sequence ID" value="SNR54342.1"/>
    <property type="molecule type" value="Genomic_DNA"/>
</dbReference>
<comment type="subunit">
    <text evidence="8">Interacts with PqqD. The interaction is necessary for activity of PqqE.</text>
</comment>
<evidence type="ECO:0000256" key="8">
    <source>
        <dbReference type="HAMAP-Rule" id="MF_00660"/>
    </source>
</evidence>
<dbReference type="SUPFAM" id="SSF102114">
    <property type="entry name" value="Radical SAM enzymes"/>
    <property type="match status" value="1"/>
</dbReference>
<evidence type="ECO:0000256" key="4">
    <source>
        <dbReference type="ARBA" id="ARBA00022905"/>
    </source>
</evidence>
<gene>
    <name evidence="8" type="primary">pqqE</name>
    <name evidence="10" type="ORF">SAMN06265355_1046</name>
</gene>